<evidence type="ECO:0000256" key="1">
    <source>
        <dbReference type="SAM" id="MobiDB-lite"/>
    </source>
</evidence>
<keyword evidence="3" id="KW-1185">Reference proteome</keyword>
<organism evidence="2 3">
    <name type="scientific">Araneus ventricosus</name>
    <name type="common">Orbweaver spider</name>
    <name type="synonym">Epeira ventricosa</name>
    <dbReference type="NCBI Taxonomy" id="182803"/>
    <lineage>
        <taxon>Eukaryota</taxon>
        <taxon>Metazoa</taxon>
        <taxon>Ecdysozoa</taxon>
        <taxon>Arthropoda</taxon>
        <taxon>Chelicerata</taxon>
        <taxon>Arachnida</taxon>
        <taxon>Araneae</taxon>
        <taxon>Araneomorphae</taxon>
        <taxon>Entelegynae</taxon>
        <taxon>Araneoidea</taxon>
        <taxon>Araneidae</taxon>
        <taxon>Araneus</taxon>
    </lineage>
</organism>
<comment type="caution">
    <text evidence="2">The sequence shown here is derived from an EMBL/GenBank/DDBJ whole genome shotgun (WGS) entry which is preliminary data.</text>
</comment>
<name>A0A4Y2AJE6_ARAVE</name>
<dbReference type="EMBL" id="BGPR01000019">
    <property type="protein sequence ID" value="GBL79747.1"/>
    <property type="molecule type" value="Genomic_DNA"/>
</dbReference>
<dbReference type="Proteomes" id="UP000499080">
    <property type="component" value="Unassembled WGS sequence"/>
</dbReference>
<gene>
    <name evidence="2" type="ORF">AVEN_18267_1</name>
</gene>
<proteinExistence type="predicted"/>
<feature type="region of interest" description="Disordered" evidence="1">
    <location>
        <begin position="1"/>
        <end position="36"/>
    </location>
</feature>
<accession>A0A4Y2AJE6</accession>
<evidence type="ECO:0000313" key="3">
    <source>
        <dbReference type="Proteomes" id="UP000499080"/>
    </source>
</evidence>
<reference evidence="2 3" key="1">
    <citation type="journal article" date="2019" name="Sci. Rep.">
        <title>Orb-weaving spider Araneus ventricosus genome elucidates the spidroin gene catalogue.</title>
        <authorList>
            <person name="Kono N."/>
            <person name="Nakamura H."/>
            <person name="Ohtoshi R."/>
            <person name="Moran D.A.P."/>
            <person name="Shinohara A."/>
            <person name="Yoshida Y."/>
            <person name="Fujiwara M."/>
            <person name="Mori M."/>
            <person name="Tomita M."/>
            <person name="Arakawa K."/>
        </authorList>
    </citation>
    <scope>NUCLEOTIDE SEQUENCE [LARGE SCALE GENOMIC DNA]</scope>
</reference>
<evidence type="ECO:0000313" key="2">
    <source>
        <dbReference type="EMBL" id="GBL79747.1"/>
    </source>
</evidence>
<sequence>MYRSDGRCNSSSPEAGVVMAVTGHGPTPLEGSTDYHRQRASPSYYCTHQGSETPFTYLAASHLRTRGASSGTTRGSRIPCKYWYPNLHTHEKNERAVHFLKHQAIVI</sequence>
<dbReference type="AlphaFoldDB" id="A0A4Y2AJE6"/>
<protein>
    <submittedName>
        <fullName evidence="2">Uncharacterized protein</fullName>
    </submittedName>
</protein>